<keyword evidence="7" id="KW-0472">Membrane</keyword>
<accession>A0AAV6XJ34</accession>
<evidence type="ECO:0000313" key="9">
    <source>
        <dbReference type="EMBL" id="KAG8379065.1"/>
    </source>
</evidence>
<keyword evidence="2" id="KW-0433">Leucine-rich repeat</keyword>
<dbReference type="EMBL" id="WHWC01000007">
    <property type="protein sequence ID" value="KAG8379065.1"/>
    <property type="molecule type" value="Genomic_DNA"/>
</dbReference>
<dbReference type="InterPro" id="IPR001611">
    <property type="entry name" value="Leu-rich_rpt"/>
</dbReference>
<keyword evidence="5" id="KW-0677">Repeat</keyword>
<proteinExistence type="predicted"/>
<keyword evidence="3" id="KW-0812">Transmembrane</keyword>
<dbReference type="FunFam" id="3.80.10.10:FF:000041">
    <property type="entry name" value="LRR receptor-like serine/threonine-protein kinase ERECTA"/>
    <property type="match status" value="1"/>
</dbReference>
<evidence type="ECO:0000256" key="3">
    <source>
        <dbReference type="ARBA" id="ARBA00022692"/>
    </source>
</evidence>
<sequence length="155" mass="17393">MKGVERELTANLVYIVNLDNLVGEIPSELTNLSALIGLNFSHNHLEGKIPAKTGDLTSLISLDLSSNNLFGTIPNSLTDSNFSSHLNLLHNNLLGQIPMGNQLQTLDNPSIYDGNHALWCPKNVTMIKHQKRQMSKIPRQQVKMTELKRYIFMEL</sequence>
<dbReference type="AlphaFoldDB" id="A0AAV6XJ34"/>
<dbReference type="Gene3D" id="3.80.10.10">
    <property type="entry name" value="Ribonuclease Inhibitor"/>
    <property type="match status" value="1"/>
</dbReference>
<evidence type="ECO:0000256" key="4">
    <source>
        <dbReference type="ARBA" id="ARBA00022729"/>
    </source>
</evidence>
<dbReference type="InterPro" id="IPR032675">
    <property type="entry name" value="LRR_dom_sf"/>
</dbReference>
<dbReference type="InterPro" id="IPR046956">
    <property type="entry name" value="RLP23-like"/>
</dbReference>
<name>A0AAV6XJ34_9LAMI</name>
<evidence type="ECO:0000256" key="1">
    <source>
        <dbReference type="ARBA" id="ARBA00004479"/>
    </source>
</evidence>
<evidence type="ECO:0000313" key="10">
    <source>
        <dbReference type="Proteomes" id="UP000826271"/>
    </source>
</evidence>
<dbReference type="PANTHER" id="PTHR48063">
    <property type="entry name" value="LRR RECEPTOR-LIKE KINASE"/>
    <property type="match status" value="1"/>
</dbReference>
<evidence type="ECO:0000256" key="6">
    <source>
        <dbReference type="ARBA" id="ARBA00022989"/>
    </source>
</evidence>
<evidence type="ECO:0000256" key="7">
    <source>
        <dbReference type="ARBA" id="ARBA00023136"/>
    </source>
</evidence>
<gene>
    <name evidence="9" type="ORF">BUALT_Bualt07G0049500</name>
</gene>
<comment type="caution">
    <text evidence="9">The sequence shown here is derived from an EMBL/GenBank/DDBJ whole genome shotgun (WGS) entry which is preliminary data.</text>
</comment>
<evidence type="ECO:0000256" key="8">
    <source>
        <dbReference type="ARBA" id="ARBA00023180"/>
    </source>
</evidence>
<comment type="subcellular location">
    <subcellularLocation>
        <location evidence="1">Membrane</location>
        <topology evidence="1">Single-pass type I membrane protein</topology>
    </subcellularLocation>
</comment>
<keyword evidence="8" id="KW-0325">Glycoprotein</keyword>
<dbReference type="Proteomes" id="UP000826271">
    <property type="component" value="Unassembled WGS sequence"/>
</dbReference>
<reference evidence="9" key="1">
    <citation type="submission" date="2019-10" db="EMBL/GenBank/DDBJ databases">
        <authorList>
            <person name="Zhang R."/>
            <person name="Pan Y."/>
            <person name="Wang J."/>
            <person name="Ma R."/>
            <person name="Yu S."/>
        </authorList>
    </citation>
    <scope>NUCLEOTIDE SEQUENCE</scope>
    <source>
        <strain evidence="9">LA-IB0</strain>
        <tissue evidence="9">Leaf</tissue>
    </source>
</reference>
<organism evidence="9 10">
    <name type="scientific">Buddleja alternifolia</name>
    <dbReference type="NCBI Taxonomy" id="168488"/>
    <lineage>
        <taxon>Eukaryota</taxon>
        <taxon>Viridiplantae</taxon>
        <taxon>Streptophyta</taxon>
        <taxon>Embryophyta</taxon>
        <taxon>Tracheophyta</taxon>
        <taxon>Spermatophyta</taxon>
        <taxon>Magnoliopsida</taxon>
        <taxon>eudicotyledons</taxon>
        <taxon>Gunneridae</taxon>
        <taxon>Pentapetalae</taxon>
        <taxon>asterids</taxon>
        <taxon>lamiids</taxon>
        <taxon>Lamiales</taxon>
        <taxon>Scrophulariaceae</taxon>
        <taxon>Buddlejeae</taxon>
        <taxon>Buddleja</taxon>
    </lineage>
</organism>
<dbReference type="Pfam" id="PF00560">
    <property type="entry name" value="LRR_1"/>
    <property type="match status" value="1"/>
</dbReference>
<keyword evidence="10" id="KW-1185">Reference proteome</keyword>
<evidence type="ECO:0000256" key="5">
    <source>
        <dbReference type="ARBA" id="ARBA00022737"/>
    </source>
</evidence>
<protein>
    <submittedName>
        <fullName evidence="9">Uncharacterized protein</fullName>
    </submittedName>
</protein>
<dbReference type="PANTHER" id="PTHR48063:SF112">
    <property type="entry name" value="RECEPTOR LIKE PROTEIN 30-LIKE"/>
    <property type="match status" value="1"/>
</dbReference>
<keyword evidence="4" id="KW-0732">Signal</keyword>
<evidence type="ECO:0000256" key="2">
    <source>
        <dbReference type="ARBA" id="ARBA00022614"/>
    </source>
</evidence>
<dbReference type="SUPFAM" id="SSF52058">
    <property type="entry name" value="L domain-like"/>
    <property type="match status" value="1"/>
</dbReference>
<dbReference type="GO" id="GO:0016020">
    <property type="term" value="C:membrane"/>
    <property type="evidence" value="ECO:0007669"/>
    <property type="project" value="UniProtKB-SubCell"/>
</dbReference>
<keyword evidence="6" id="KW-1133">Transmembrane helix</keyword>